<reference evidence="2" key="1">
    <citation type="submission" date="2022-08" db="UniProtKB">
        <authorList>
            <consortium name="EnsemblMetazoa"/>
        </authorList>
    </citation>
    <scope>IDENTIFICATION</scope>
    <source>
        <strain evidence="2">EBRO</strain>
    </source>
</reference>
<dbReference type="VEuPathDB" id="VectorBase:AATE018142"/>
<name>A0A182JHD8_ANOAO</name>
<organism evidence="2">
    <name type="scientific">Anopheles atroparvus</name>
    <name type="common">European mosquito</name>
    <dbReference type="NCBI Taxonomy" id="41427"/>
    <lineage>
        <taxon>Eukaryota</taxon>
        <taxon>Metazoa</taxon>
        <taxon>Ecdysozoa</taxon>
        <taxon>Arthropoda</taxon>
        <taxon>Hexapoda</taxon>
        <taxon>Insecta</taxon>
        <taxon>Pterygota</taxon>
        <taxon>Neoptera</taxon>
        <taxon>Endopterygota</taxon>
        <taxon>Diptera</taxon>
        <taxon>Nematocera</taxon>
        <taxon>Culicoidea</taxon>
        <taxon>Culicidae</taxon>
        <taxon>Anophelinae</taxon>
        <taxon>Anopheles</taxon>
    </lineage>
</organism>
<protein>
    <submittedName>
        <fullName evidence="2">Uncharacterized protein</fullName>
    </submittedName>
</protein>
<dbReference type="EnsemblMetazoa" id="AATE018142-RA">
    <property type="protein sequence ID" value="AATE018142-PA.1"/>
    <property type="gene ID" value="AATE018142"/>
</dbReference>
<sequence>MDRHLAERPSAALGRRCRRRGDGSGRIGVTTRRARRYFATVERTLLRPAQGRYAGLVAQTEQRPAGTCLRHRKNPSGCLRNALIEPIRILSRPQALQIGRLFAAHHRTRLERVRGTATLLRARCLPVRRQSARLTCEVEQPAALAWLSHQFPLRSPSTGCALQEKVWIFEGPQGCAGELGRAARLDAAHRPQTGISVGDRQHVHLPRHCEAHRNPAHH</sequence>
<dbReference type="AlphaFoldDB" id="A0A182JHD8"/>
<feature type="compositionally biased region" description="Basic and acidic residues" evidence="1">
    <location>
        <begin position="199"/>
        <end position="218"/>
    </location>
</feature>
<accession>A0A182JHD8</accession>
<evidence type="ECO:0000256" key="1">
    <source>
        <dbReference type="SAM" id="MobiDB-lite"/>
    </source>
</evidence>
<feature type="region of interest" description="Disordered" evidence="1">
    <location>
        <begin position="194"/>
        <end position="218"/>
    </location>
</feature>
<proteinExistence type="predicted"/>
<evidence type="ECO:0000313" key="2">
    <source>
        <dbReference type="EnsemblMetazoa" id="AATE018142-PA.1"/>
    </source>
</evidence>